<keyword evidence="4" id="KW-0639">Primosome</keyword>
<dbReference type="Pfam" id="PF04104">
    <property type="entry name" value="DNA_primase_lrg"/>
    <property type="match status" value="1"/>
</dbReference>
<dbReference type="PANTHER" id="PTHR10537:SF3">
    <property type="entry name" value="DNA PRIMASE LARGE SUBUNIT"/>
    <property type="match status" value="1"/>
</dbReference>
<evidence type="ECO:0000256" key="4">
    <source>
        <dbReference type="ARBA" id="ARBA00022515"/>
    </source>
</evidence>
<evidence type="ECO:0000256" key="8">
    <source>
        <dbReference type="ARBA" id="ARBA00023014"/>
    </source>
</evidence>
<evidence type="ECO:0000259" key="10">
    <source>
        <dbReference type="Pfam" id="PF04104"/>
    </source>
</evidence>
<dbReference type="GO" id="GO:0006269">
    <property type="term" value="P:DNA replication, synthesis of primer"/>
    <property type="evidence" value="ECO:0007669"/>
    <property type="project" value="UniProtKB-KW"/>
</dbReference>
<organism evidence="11">
    <name type="scientific">Arcella intermedia</name>
    <dbReference type="NCBI Taxonomy" id="1963864"/>
    <lineage>
        <taxon>Eukaryota</taxon>
        <taxon>Amoebozoa</taxon>
        <taxon>Tubulinea</taxon>
        <taxon>Elardia</taxon>
        <taxon>Arcellinida</taxon>
        <taxon>Sphaerothecina</taxon>
        <taxon>Arcellidae</taxon>
        <taxon>Arcella</taxon>
    </lineage>
</organism>
<dbReference type="GO" id="GO:0005658">
    <property type="term" value="C:alpha DNA polymerase:primase complex"/>
    <property type="evidence" value="ECO:0007669"/>
    <property type="project" value="TreeGrafter"/>
</dbReference>
<keyword evidence="5" id="KW-0235">DNA replication</keyword>
<dbReference type="InterPro" id="IPR007238">
    <property type="entry name" value="DNA_primase_lsu_euk/arc"/>
</dbReference>
<reference evidence="11" key="1">
    <citation type="journal article" date="2020" name="J. Eukaryot. Microbiol.">
        <title>De novo Sequencing, Assembly and Annotation of the Transcriptome for the Free-Living Testate Amoeba Arcella intermedia.</title>
        <authorList>
            <person name="Ribeiro G.M."/>
            <person name="Porfirio-Sousa A.L."/>
            <person name="Maurer-Alcala X.X."/>
            <person name="Katz L.A."/>
            <person name="Lahr D.J.G."/>
        </authorList>
    </citation>
    <scope>NUCLEOTIDE SEQUENCE</scope>
</reference>
<dbReference type="CDD" id="cd07322">
    <property type="entry name" value="PriL_PriS_Eukaryotic"/>
    <property type="match status" value="1"/>
</dbReference>
<feature type="domain" description="DNA primase large subunit C-terminal" evidence="10">
    <location>
        <begin position="237"/>
        <end position="399"/>
    </location>
</feature>
<dbReference type="Pfam" id="PF26466">
    <property type="entry name" value="DNA_primase_lrg_N"/>
    <property type="match status" value="1"/>
</dbReference>
<evidence type="ECO:0000256" key="5">
    <source>
        <dbReference type="ARBA" id="ARBA00022705"/>
    </source>
</evidence>
<sequence>MLDVPLEIFESWAIDRLKVLREIESSKIRQKEEYERRLDEFIKKYLPLDTHTSDPYKNEEDIKKDVISHWILRLAYCRPEYRDWFITQERELLKLRIQNLDRRQFSDFLHSNNLSFSDIDYISLPEDLRRHLNELDKGQSEYYQVPFERALSLLSSRSVVVRDGLAYVARPKLKSVVLCDFRERLDNALVKIFNESPNWNTDERISHLIEFLPTQYLGKEYVSKQKEGEIDISQLDSLSDSSMPICMKNIHKALRRDHHLKHGGRMQYGLFLKGLGLSLEQSLQFWSSEFRLKGLDFDADYAYNIKHNYGTVGKRTSYSPYSCSKIISSKPKGGDTCGCPFVHSTKAQLKTMLREKGIEEQKIQEIVSINNPNECCAMVFFHCHPGKNVDAMTHPNKYFDKSVKYYEEKKNFMDKPPPPPVPSAKIQQVVVYNTKENK</sequence>
<comment type="similarity">
    <text evidence="2">Belongs to the eukaryotic-type primase large subunit family.</text>
</comment>
<dbReference type="GO" id="GO:0003677">
    <property type="term" value="F:DNA binding"/>
    <property type="evidence" value="ECO:0007669"/>
    <property type="project" value="UniProtKB-KW"/>
</dbReference>
<evidence type="ECO:0000256" key="2">
    <source>
        <dbReference type="ARBA" id="ARBA00010564"/>
    </source>
</evidence>
<dbReference type="AlphaFoldDB" id="A0A6B2L438"/>
<accession>A0A6B2L438</accession>
<protein>
    <recommendedName>
        <fullName evidence="10">DNA primase large subunit C-terminal domain-containing protein</fullName>
    </recommendedName>
</protein>
<keyword evidence="9" id="KW-0238">DNA-binding</keyword>
<comment type="cofactor">
    <cofactor evidence="1">
        <name>[4Fe-4S] cluster</name>
        <dbReference type="ChEBI" id="CHEBI:49883"/>
    </cofactor>
</comment>
<name>A0A6B2L438_9EUKA</name>
<evidence type="ECO:0000256" key="7">
    <source>
        <dbReference type="ARBA" id="ARBA00023004"/>
    </source>
</evidence>
<dbReference type="GO" id="GO:0051539">
    <property type="term" value="F:4 iron, 4 sulfur cluster binding"/>
    <property type="evidence" value="ECO:0007669"/>
    <property type="project" value="UniProtKB-KW"/>
</dbReference>
<dbReference type="Gene3D" id="1.20.930.80">
    <property type="match status" value="1"/>
</dbReference>
<keyword evidence="7" id="KW-0408">Iron</keyword>
<evidence type="ECO:0000256" key="9">
    <source>
        <dbReference type="ARBA" id="ARBA00023125"/>
    </source>
</evidence>
<keyword evidence="3" id="KW-0004">4Fe-4S</keyword>
<dbReference type="EMBL" id="GIBP01002750">
    <property type="protein sequence ID" value="NDV31719.1"/>
    <property type="molecule type" value="Transcribed_RNA"/>
</dbReference>
<keyword evidence="6" id="KW-0479">Metal-binding</keyword>
<dbReference type="InterPro" id="IPR058560">
    <property type="entry name" value="DNA_primase_C"/>
</dbReference>
<evidence type="ECO:0000256" key="1">
    <source>
        <dbReference type="ARBA" id="ARBA00001966"/>
    </source>
</evidence>
<evidence type="ECO:0000256" key="6">
    <source>
        <dbReference type="ARBA" id="ARBA00022723"/>
    </source>
</evidence>
<keyword evidence="8" id="KW-0411">Iron-sulfur</keyword>
<dbReference type="GO" id="GO:0006270">
    <property type="term" value="P:DNA replication initiation"/>
    <property type="evidence" value="ECO:0007669"/>
    <property type="project" value="TreeGrafter"/>
</dbReference>
<proteinExistence type="inferred from homology"/>
<evidence type="ECO:0000256" key="3">
    <source>
        <dbReference type="ARBA" id="ARBA00022485"/>
    </source>
</evidence>
<dbReference type="GO" id="GO:0046872">
    <property type="term" value="F:metal ion binding"/>
    <property type="evidence" value="ECO:0007669"/>
    <property type="project" value="UniProtKB-KW"/>
</dbReference>
<dbReference type="PANTHER" id="PTHR10537">
    <property type="entry name" value="DNA PRIMASE LARGE SUBUNIT"/>
    <property type="match status" value="1"/>
</dbReference>
<dbReference type="InterPro" id="IPR016558">
    <property type="entry name" value="DNA_primase_lsu_euk"/>
</dbReference>
<evidence type="ECO:0000313" key="11">
    <source>
        <dbReference type="EMBL" id="NDV31719.1"/>
    </source>
</evidence>